<proteinExistence type="predicted"/>
<evidence type="ECO:0000313" key="2">
    <source>
        <dbReference type="EMBL" id="CAF1172773.1"/>
    </source>
</evidence>
<evidence type="ECO:0000313" key="4">
    <source>
        <dbReference type="Proteomes" id="UP000663868"/>
    </source>
</evidence>
<evidence type="ECO:0000313" key="3">
    <source>
        <dbReference type="EMBL" id="CAF4070206.1"/>
    </source>
</evidence>
<organism evidence="3 4">
    <name type="scientific">Adineta steineri</name>
    <dbReference type="NCBI Taxonomy" id="433720"/>
    <lineage>
        <taxon>Eukaryota</taxon>
        <taxon>Metazoa</taxon>
        <taxon>Spiralia</taxon>
        <taxon>Gnathifera</taxon>
        <taxon>Rotifera</taxon>
        <taxon>Eurotatoria</taxon>
        <taxon>Bdelloidea</taxon>
        <taxon>Adinetida</taxon>
        <taxon>Adinetidae</taxon>
        <taxon>Adineta</taxon>
    </lineage>
</organism>
<feature type="transmembrane region" description="Helical" evidence="1">
    <location>
        <begin position="1113"/>
        <end position="1137"/>
    </location>
</feature>
<evidence type="ECO:0008006" key="5">
    <source>
        <dbReference type="Google" id="ProtNLM"/>
    </source>
</evidence>
<dbReference type="Proteomes" id="UP000663868">
    <property type="component" value="Unassembled WGS sequence"/>
</dbReference>
<reference evidence="3" key="1">
    <citation type="submission" date="2021-02" db="EMBL/GenBank/DDBJ databases">
        <authorList>
            <person name="Nowell W R."/>
        </authorList>
    </citation>
    <scope>NUCLEOTIDE SEQUENCE</scope>
</reference>
<dbReference type="EMBL" id="CAJOBB010004017">
    <property type="protein sequence ID" value="CAF4070206.1"/>
    <property type="molecule type" value="Genomic_DNA"/>
</dbReference>
<sequence length="1178" mass="134184">MRRRFADLALSCVHREYPNKLAHVLSSDDDVQAPRDLTPAFFGCYDWHSAVHGHWLLARLARIDTNLSVECRQALGKSFTQEKLENEMKYISSEQRQTFERPYGLAWFLQLTTELDEWANEEKQNSEEIRQWRENIRPLETLIVSRLSSWLPKLSYPVRSGEHSQTAFALGLSLDYARRMNNTAFAQLIEQRSLAFYLANKNYPFDYEPSGEDFLSAGLAEADLMRRVMYNKPQDFVQWFNQFLPTETLPVSLEPPSIADPTDPKLIHLAGLCLSRAWMLEGIVDVLSFDTQQKERHDQLLKLSQRNAEAGLIAIDENHYEGGHWLVSIDNFALVYYVEYFPNTNSSSCEIKYSLTTCDFVYSVVVPVSNNLSFVYNCIDFQGNNVIGYFICNRTCNIQLSDEQIVYNYTTQDNFVIAFNGDGTGVYGIADDFVLFYKVYPTIELIVWSSNLDISPRAMDIGSNQDYAVVVGYCQSSSTAAVECGSIIRLNSSLSCPISLNKFDISNIVQYPWSDPRSIRLITQSRTYIAQLVMSVSICWQTQHVLIGIQSLNTVFLYSLNDTHNPISTRQNGLDLMGYGKSVAWLDKHGNKAVILANTYSYSTYQWISSSVHIYDIQSDGFSDLIQPIYIYPNSQQIRHRITDPSFIRIVCSSVGHLGLLDRLGNGIGILVASPNTYSNTNTTIDVTSTAPCNRGTSRNYSGIELCYPQSSLINCSEDFFCPYGAVGEVSYSAFKSIEQYQEYPDSPENIVFDDLLIQNMFIFNPKSIHCLVVSPITWVLFFIIIGFTIAISISVSEVYCPDHHFIRDRAKKIFRKMDLIGEGEMWFGGLISAAIIVLVVSAYYFSNAYLHQYPIEYVTNNSTFACDITLRNAKFTTTTQKRWDPRRSTKESQHIFDLLNSQLFTLNIDLVQTSFTCEDYFYVQRLNGNKVTIIPITNCQTNYNETTLSLTILLPVHQISVQLVLPGLKTIGAIRIGLSGPSAEIEDGRNTINVVFLSVIQRFVLMALDFASTYVSSSPDEVLAESSTFSIELTQIVNQTDPLTDDGSSTFSAIWSSTFNVNSDELFTNESRYTFFYRTQTNISVIIDENIFYVRNLQQPIARQTEIVFRSLLFTIVVLEVFGLLFLLMKLFFIPVSRLISKTIKKIKIKHVTHMWNATDEQHCWQLDACERIDNEY</sequence>
<accession>A0A819T400</accession>
<evidence type="ECO:0000256" key="1">
    <source>
        <dbReference type="SAM" id="Phobius"/>
    </source>
</evidence>
<keyword evidence="1" id="KW-0472">Membrane</keyword>
<protein>
    <recommendedName>
        <fullName evidence="5">DUF2891 domain-containing protein</fullName>
    </recommendedName>
</protein>
<feature type="transmembrane region" description="Helical" evidence="1">
    <location>
        <begin position="826"/>
        <end position="846"/>
    </location>
</feature>
<comment type="caution">
    <text evidence="3">The sequence shown here is derived from an EMBL/GenBank/DDBJ whole genome shotgun (WGS) entry which is preliminary data.</text>
</comment>
<dbReference type="Pfam" id="PF11199">
    <property type="entry name" value="DUF2891"/>
    <property type="match status" value="1"/>
</dbReference>
<keyword evidence="1" id="KW-0812">Transmembrane</keyword>
<name>A0A819T400_9BILA</name>
<dbReference type="Proteomes" id="UP000663860">
    <property type="component" value="Unassembled WGS sequence"/>
</dbReference>
<gene>
    <name evidence="2" type="ORF">IZO911_LOCUS26994</name>
    <name evidence="3" type="ORF">KXQ929_LOCUS32693</name>
</gene>
<keyword evidence="1" id="KW-1133">Transmembrane helix</keyword>
<dbReference type="InterPro" id="IPR021365">
    <property type="entry name" value="DUF2891"/>
</dbReference>
<feature type="transmembrane region" description="Helical" evidence="1">
    <location>
        <begin position="777"/>
        <end position="800"/>
    </location>
</feature>
<dbReference type="AlphaFoldDB" id="A0A819T400"/>
<dbReference type="EMBL" id="CAJNOE010000360">
    <property type="protein sequence ID" value="CAF1172773.1"/>
    <property type="molecule type" value="Genomic_DNA"/>
</dbReference>